<dbReference type="InterPro" id="IPR045874">
    <property type="entry name" value="LRK10/LRL21-25-like"/>
</dbReference>
<keyword evidence="5 8" id="KW-1133">Transmembrane helix</keyword>
<gene>
    <name evidence="11" type="ORF">CKAN_01905800</name>
</gene>
<sequence length="479" mass="54403">MALHKQETLPHLHHTTRTDWGLSSIPSMSTYMLIFLNHLFLLLLSAKCDGYFRSEDACLPFNCGEFSNVQFPFHEFSSPECRLPDFELLCTEENGVRLLIANRSFEVKSISLSERLVLVADSQLIDVVANKSYCNLPAPFNESELGFFHRSQYNGYVEFMFCFPWFTGGSATLATCGGNHLVHRYIISDSTNLPEYCRSMGKFPIQKKSVKEPGNQLEVILRDGFYLTWPWFGECTICKQNGGRCGHNPDDGKFSCLYSSHVPFDKVLKIIGVCLITILVLAAISAYMKKRSCRTNAEGTPNVEDFLKDYKAQMPTRYSYADIRKMTNCFSQKLGQGGYGGVYKGALTNDIYSYGVLILEAVGKMKLGDMEVENPSPMYIPVWVYDQFSQGRILETGEMTEDEEKILKKMAIVGLWCIQSNPVHRPCINMVIQMLEGDVETLQMPPRPFPSPEERERMLFCSEITNKNELPNNRNSTDN</sequence>
<evidence type="ECO:0000313" key="11">
    <source>
        <dbReference type="EMBL" id="RWR89983.1"/>
    </source>
</evidence>
<name>A0A3S3QSU8_9MAGN</name>
<evidence type="ECO:0000256" key="8">
    <source>
        <dbReference type="SAM" id="Phobius"/>
    </source>
</evidence>
<reference evidence="11 12" key="1">
    <citation type="journal article" date="2019" name="Nat. Plants">
        <title>Stout camphor tree genome fills gaps in understanding of flowering plant genome evolution.</title>
        <authorList>
            <person name="Chaw S.M."/>
            <person name="Liu Y.C."/>
            <person name="Wu Y.W."/>
            <person name="Wang H.Y."/>
            <person name="Lin C.I."/>
            <person name="Wu C.S."/>
            <person name="Ke H.M."/>
            <person name="Chang L.Y."/>
            <person name="Hsu C.Y."/>
            <person name="Yang H.T."/>
            <person name="Sudianto E."/>
            <person name="Hsu M.H."/>
            <person name="Wu K.P."/>
            <person name="Wang L.N."/>
            <person name="Leebens-Mack J.H."/>
            <person name="Tsai I.J."/>
        </authorList>
    </citation>
    <scope>NUCLEOTIDE SEQUENCE [LARGE SCALE GENOMIC DNA]</scope>
    <source>
        <strain evidence="12">cv. Chaw 1501</strain>
        <tissue evidence="11">Young leaves</tissue>
    </source>
</reference>
<evidence type="ECO:0000313" key="12">
    <source>
        <dbReference type="Proteomes" id="UP000283530"/>
    </source>
</evidence>
<keyword evidence="6 8" id="KW-0472">Membrane</keyword>
<dbReference type="PANTHER" id="PTHR27009">
    <property type="entry name" value="RUST RESISTANCE KINASE LR10-RELATED"/>
    <property type="match status" value="1"/>
</dbReference>
<dbReference type="EMBL" id="QPKB01000008">
    <property type="protein sequence ID" value="RWR89983.1"/>
    <property type="molecule type" value="Genomic_DNA"/>
</dbReference>
<comment type="caution">
    <text evidence="11">The sequence shown here is derived from an EMBL/GenBank/DDBJ whole genome shotgun (WGS) entry which is preliminary data.</text>
</comment>
<evidence type="ECO:0000256" key="6">
    <source>
        <dbReference type="ARBA" id="ARBA00023136"/>
    </source>
</evidence>
<keyword evidence="12" id="KW-1185">Reference proteome</keyword>
<proteinExistence type="predicted"/>
<dbReference type="GO" id="GO:0004674">
    <property type="term" value="F:protein serine/threonine kinase activity"/>
    <property type="evidence" value="ECO:0007669"/>
    <property type="project" value="UniProtKB-KW"/>
</dbReference>
<evidence type="ECO:0000256" key="1">
    <source>
        <dbReference type="ARBA" id="ARBA00004479"/>
    </source>
</evidence>
<dbReference type="Pfam" id="PF13947">
    <property type="entry name" value="GUB_WAK_bind"/>
    <property type="match status" value="1"/>
</dbReference>
<protein>
    <submittedName>
        <fullName evidence="11">Rust resistance kinase Lr10</fullName>
    </submittedName>
</protein>
<keyword evidence="11" id="KW-0418">Kinase</keyword>
<accession>A0A3S3QSU8</accession>
<dbReference type="AlphaFoldDB" id="A0A3S3QSU8"/>
<dbReference type="Proteomes" id="UP000283530">
    <property type="component" value="Unassembled WGS sequence"/>
</dbReference>
<evidence type="ECO:0000256" key="5">
    <source>
        <dbReference type="ARBA" id="ARBA00022989"/>
    </source>
</evidence>
<dbReference type="GO" id="GO:0030247">
    <property type="term" value="F:polysaccharide binding"/>
    <property type="evidence" value="ECO:0007669"/>
    <property type="project" value="InterPro"/>
</dbReference>
<feature type="domain" description="Wall-associated receptor kinase galacturonan-binding" evidence="9">
    <location>
        <begin position="58"/>
        <end position="120"/>
    </location>
</feature>
<feature type="transmembrane region" description="Helical" evidence="8">
    <location>
        <begin position="267"/>
        <end position="288"/>
    </location>
</feature>
<dbReference type="Gene3D" id="1.10.510.10">
    <property type="entry name" value="Transferase(Phosphotransferase) domain 1"/>
    <property type="match status" value="1"/>
</dbReference>
<keyword evidence="4" id="KW-0732">Signal</keyword>
<feature type="domain" description="Wall-associated receptor kinase C-terminal" evidence="10">
    <location>
        <begin position="190"/>
        <end position="259"/>
    </location>
</feature>
<dbReference type="InterPro" id="IPR011009">
    <property type="entry name" value="Kinase-like_dom_sf"/>
</dbReference>
<dbReference type="Pfam" id="PF14380">
    <property type="entry name" value="WAK_assoc"/>
    <property type="match status" value="1"/>
</dbReference>
<evidence type="ECO:0000256" key="3">
    <source>
        <dbReference type="ARBA" id="ARBA00022692"/>
    </source>
</evidence>
<keyword evidence="2" id="KW-0723">Serine/threonine-protein kinase</keyword>
<evidence type="ECO:0000256" key="7">
    <source>
        <dbReference type="ARBA" id="ARBA00023180"/>
    </source>
</evidence>
<dbReference type="OrthoDB" id="4062651at2759"/>
<evidence type="ECO:0000259" key="10">
    <source>
        <dbReference type="Pfam" id="PF14380"/>
    </source>
</evidence>
<evidence type="ECO:0000256" key="4">
    <source>
        <dbReference type="ARBA" id="ARBA00022729"/>
    </source>
</evidence>
<keyword evidence="11" id="KW-0808">Transferase</keyword>
<dbReference type="STRING" id="337451.A0A3S3QSU8"/>
<dbReference type="InterPro" id="IPR025287">
    <property type="entry name" value="WAK_GUB"/>
</dbReference>
<comment type="subcellular location">
    <subcellularLocation>
        <location evidence="1">Membrane</location>
        <topology evidence="1">Single-pass type I membrane protein</topology>
    </subcellularLocation>
</comment>
<dbReference type="SUPFAM" id="SSF56112">
    <property type="entry name" value="Protein kinase-like (PK-like)"/>
    <property type="match status" value="1"/>
</dbReference>
<organism evidence="11 12">
    <name type="scientific">Cinnamomum micranthum f. kanehirae</name>
    <dbReference type="NCBI Taxonomy" id="337451"/>
    <lineage>
        <taxon>Eukaryota</taxon>
        <taxon>Viridiplantae</taxon>
        <taxon>Streptophyta</taxon>
        <taxon>Embryophyta</taxon>
        <taxon>Tracheophyta</taxon>
        <taxon>Spermatophyta</taxon>
        <taxon>Magnoliopsida</taxon>
        <taxon>Magnoliidae</taxon>
        <taxon>Laurales</taxon>
        <taxon>Lauraceae</taxon>
        <taxon>Cinnamomum</taxon>
    </lineage>
</organism>
<evidence type="ECO:0000259" key="9">
    <source>
        <dbReference type="Pfam" id="PF13947"/>
    </source>
</evidence>
<keyword evidence="3 8" id="KW-0812">Transmembrane</keyword>
<dbReference type="InterPro" id="IPR032872">
    <property type="entry name" value="WAK_assoc_C"/>
</dbReference>
<dbReference type="GO" id="GO:0016020">
    <property type="term" value="C:membrane"/>
    <property type="evidence" value="ECO:0007669"/>
    <property type="project" value="UniProtKB-SubCell"/>
</dbReference>
<keyword evidence="7" id="KW-0325">Glycoprotein</keyword>
<evidence type="ECO:0000256" key="2">
    <source>
        <dbReference type="ARBA" id="ARBA00022527"/>
    </source>
</evidence>
<feature type="transmembrane region" description="Helical" evidence="8">
    <location>
        <begin position="20"/>
        <end position="44"/>
    </location>
</feature>